<name>A0ACB8B569_9AGAM</name>
<gene>
    <name evidence="1" type="ORF">BV22DRAFT_1039404</name>
</gene>
<dbReference type="EMBL" id="MU266558">
    <property type="protein sequence ID" value="KAH7920797.1"/>
    <property type="molecule type" value="Genomic_DNA"/>
</dbReference>
<comment type="caution">
    <text evidence="1">The sequence shown here is derived from an EMBL/GenBank/DDBJ whole genome shotgun (WGS) entry which is preliminary data.</text>
</comment>
<accession>A0ACB8B569</accession>
<proteinExistence type="predicted"/>
<dbReference type="Proteomes" id="UP000790709">
    <property type="component" value="Unassembled WGS sequence"/>
</dbReference>
<sequence length="61" mass="6634">MAGPATEILLTACSSAQLYFLESWGGSFYSVALRILIRTRCSKIVVVSDILGRRNFHAAAT</sequence>
<organism evidence="1 2">
    <name type="scientific">Leucogyrophana mollusca</name>
    <dbReference type="NCBI Taxonomy" id="85980"/>
    <lineage>
        <taxon>Eukaryota</taxon>
        <taxon>Fungi</taxon>
        <taxon>Dikarya</taxon>
        <taxon>Basidiomycota</taxon>
        <taxon>Agaricomycotina</taxon>
        <taxon>Agaricomycetes</taxon>
        <taxon>Agaricomycetidae</taxon>
        <taxon>Boletales</taxon>
        <taxon>Boletales incertae sedis</taxon>
        <taxon>Leucogyrophana</taxon>
    </lineage>
</organism>
<evidence type="ECO:0000313" key="2">
    <source>
        <dbReference type="Proteomes" id="UP000790709"/>
    </source>
</evidence>
<evidence type="ECO:0000313" key="1">
    <source>
        <dbReference type="EMBL" id="KAH7920797.1"/>
    </source>
</evidence>
<protein>
    <submittedName>
        <fullName evidence="1">Uncharacterized protein</fullName>
    </submittedName>
</protein>
<reference evidence="1" key="1">
    <citation type="journal article" date="2021" name="New Phytol.">
        <title>Evolutionary innovations through gain and loss of genes in the ectomycorrhizal Boletales.</title>
        <authorList>
            <person name="Wu G."/>
            <person name="Miyauchi S."/>
            <person name="Morin E."/>
            <person name="Kuo A."/>
            <person name="Drula E."/>
            <person name="Varga T."/>
            <person name="Kohler A."/>
            <person name="Feng B."/>
            <person name="Cao Y."/>
            <person name="Lipzen A."/>
            <person name="Daum C."/>
            <person name="Hundley H."/>
            <person name="Pangilinan J."/>
            <person name="Johnson J."/>
            <person name="Barry K."/>
            <person name="LaButti K."/>
            <person name="Ng V."/>
            <person name="Ahrendt S."/>
            <person name="Min B."/>
            <person name="Choi I.G."/>
            <person name="Park H."/>
            <person name="Plett J.M."/>
            <person name="Magnuson J."/>
            <person name="Spatafora J.W."/>
            <person name="Nagy L.G."/>
            <person name="Henrissat B."/>
            <person name="Grigoriev I.V."/>
            <person name="Yang Z.L."/>
            <person name="Xu J."/>
            <person name="Martin F.M."/>
        </authorList>
    </citation>
    <scope>NUCLEOTIDE SEQUENCE</scope>
    <source>
        <strain evidence="1">KUC20120723A-06</strain>
    </source>
</reference>
<keyword evidence="2" id="KW-1185">Reference proteome</keyword>